<keyword evidence="1" id="KW-1133">Transmembrane helix</keyword>
<dbReference type="EMBL" id="BMER01000002">
    <property type="protein sequence ID" value="GGG89861.1"/>
    <property type="molecule type" value="Genomic_DNA"/>
</dbReference>
<keyword evidence="1" id="KW-0812">Transmembrane</keyword>
<evidence type="ECO:0000256" key="1">
    <source>
        <dbReference type="SAM" id="Phobius"/>
    </source>
</evidence>
<dbReference type="AlphaFoldDB" id="A0A917HVK5"/>
<keyword evidence="3" id="KW-1185">Reference proteome</keyword>
<proteinExistence type="predicted"/>
<keyword evidence="1" id="KW-0472">Membrane</keyword>
<name>A0A917HVK5_9SPHI</name>
<gene>
    <name evidence="2" type="ORF">GCM10007415_25200</name>
</gene>
<evidence type="ECO:0000313" key="2">
    <source>
        <dbReference type="EMBL" id="GGG89861.1"/>
    </source>
</evidence>
<feature type="transmembrane region" description="Helical" evidence="1">
    <location>
        <begin position="7"/>
        <end position="27"/>
    </location>
</feature>
<accession>A0A917HVK5</accession>
<organism evidence="2 3">
    <name type="scientific">Parapedobacter pyrenivorans</name>
    <dbReference type="NCBI Taxonomy" id="1305674"/>
    <lineage>
        <taxon>Bacteria</taxon>
        <taxon>Pseudomonadati</taxon>
        <taxon>Bacteroidota</taxon>
        <taxon>Sphingobacteriia</taxon>
        <taxon>Sphingobacteriales</taxon>
        <taxon>Sphingobacteriaceae</taxon>
        <taxon>Parapedobacter</taxon>
    </lineage>
</organism>
<sequence length="340" mass="37824">MATFLKIAFAVLVGILLNVFIFIKANLPNFEDNGFVRSFLPQSVSITEPFDVPSKSVAIAGQFGGKLYLTTDDPATLVAVDMQTRQAKVVNIQRLGDWLATEKVPAGHTALIDSPYYYVFAFNAPGIYVYNLARALPEATYTADAVFTTGISLSATRFVLRQYSPTEKAFRFSRISHHGETRWEQGVSLPSSDMGLSSDGRLMHDDQTGLLVYEHYYNNRILVADTALNEVHSFSLLDTVAPKLRLDPTAPRIMTNSAACLHRGLLYLCSNLRADNEPYKEYIKHIPVDIFDVQTGGYRGSFYLPALDGKLIKSMAIVKDRLIALYFNDQIASFTIPALQ</sequence>
<dbReference type="Proteomes" id="UP000660862">
    <property type="component" value="Unassembled WGS sequence"/>
</dbReference>
<comment type="caution">
    <text evidence="2">The sequence shown here is derived from an EMBL/GenBank/DDBJ whole genome shotgun (WGS) entry which is preliminary data.</text>
</comment>
<reference evidence="2" key="2">
    <citation type="submission" date="2020-09" db="EMBL/GenBank/DDBJ databases">
        <authorList>
            <person name="Sun Q."/>
            <person name="Zhou Y."/>
        </authorList>
    </citation>
    <scope>NUCLEOTIDE SEQUENCE</scope>
    <source>
        <strain evidence="2">CGMCC 1.12195</strain>
    </source>
</reference>
<protein>
    <submittedName>
        <fullName evidence="2">Uncharacterized protein</fullName>
    </submittedName>
</protein>
<reference evidence="2" key="1">
    <citation type="journal article" date="2014" name="Int. J. Syst. Evol. Microbiol.">
        <title>Complete genome sequence of Corynebacterium casei LMG S-19264T (=DSM 44701T), isolated from a smear-ripened cheese.</title>
        <authorList>
            <consortium name="US DOE Joint Genome Institute (JGI-PGF)"/>
            <person name="Walter F."/>
            <person name="Albersmeier A."/>
            <person name="Kalinowski J."/>
            <person name="Ruckert C."/>
        </authorList>
    </citation>
    <scope>NUCLEOTIDE SEQUENCE</scope>
    <source>
        <strain evidence="2">CGMCC 1.12195</strain>
    </source>
</reference>
<evidence type="ECO:0000313" key="3">
    <source>
        <dbReference type="Proteomes" id="UP000660862"/>
    </source>
</evidence>